<dbReference type="EMBL" id="RBWX01000009">
    <property type="protein sequence ID" value="RKS88073.1"/>
    <property type="molecule type" value="Genomic_DNA"/>
</dbReference>
<keyword evidence="4 6" id="KW-0808">Transferase</keyword>
<dbReference type="InterPro" id="IPR023397">
    <property type="entry name" value="SAM-dep_MeTrfase_MraW_recog"/>
</dbReference>
<organism evidence="8 10">
    <name type="scientific">Sphingosinicella microcystinivorans</name>
    <dbReference type="NCBI Taxonomy" id="335406"/>
    <lineage>
        <taxon>Bacteria</taxon>
        <taxon>Pseudomonadati</taxon>
        <taxon>Pseudomonadota</taxon>
        <taxon>Alphaproteobacteria</taxon>
        <taxon>Sphingomonadales</taxon>
        <taxon>Sphingosinicellaceae</taxon>
        <taxon>Sphingosinicella</taxon>
    </lineage>
</organism>
<dbReference type="Pfam" id="PF01795">
    <property type="entry name" value="Methyltransf_5"/>
    <property type="match status" value="1"/>
</dbReference>
<evidence type="ECO:0000313" key="8">
    <source>
        <dbReference type="EMBL" id="BBE35884.1"/>
    </source>
</evidence>
<feature type="binding site" evidence="6">
    <location>
        <position position="79"/>
    </location>
    <ligand>
        <name>S-adenosyl-L-methionine</name>
        <dbReference type="ChEBI" id="CHEBI:59789"/>
    </ligand>
</feature>
<dbReference type="GO" id="GO:0070475">
    <property type="term" value="P:rRNA base methylation"/>
    <property type="evidence" value="ECO:0007669"/>
    <property type="project" value="UniProtKB-UniRule"/>
</dbReference>
<dbReference type="Gene3D" id="1.10.150.170">
    <property type="entry name" value="Putative methyltransferase TM0872, insert domain"/>
    <property type="match status" value="1"/>
</dbReference>
<comment type="function">
    <text evidence="6">Specifically methylates the N4 position of cytidine in position 1402 (C1402) of 16S rRNA.</text>
</comment>
<evidence type="ECO:0000256" key="6">
    <source>
        <dbReference type="HAMAP-Rule" id="MF_01007"/>
    </source>
</evidence>
<evidence type="ECO:0000313" key="10">
    <source>
        <dbReference type="Proteomes" id="UP000275727"/>
    </source>
</evidence>
<sequence>MTAAPHIPVLLEAVLAGISPIPGASVVDGTFGAGGYTKAVLSAGAAHVYAFDRDPTAIATGEALARANPERLTLVHERFSLMDRALEARGVSTVDAIMLDIGVSSMQIDQAARGFSFQADGPLDMRMSNEGPSAADLVNTMDETALADILYRYGEEPRSRRVASHIVAARPIARTGELAALVRKALGHRPGAPKDPATRTFQALRIAVNDELGELDAGLRAAERLLRPGGRLAVVSFHSLEDRAVKRFLRTRSGGDPQGSRHLPEARIGGSAPTFQAAKAVRPDAAEIAANPRARSATLRIGTRTDAPAWKDDA</sequence>
<evidence type="ECO:0000313" key="9">
    <source>
        <dbReference type="EMBL" id="RKS88073.1"/>
    </source>
</evidence>
<dbReference type="CDD" id="cd02440">
    <property type="entry name" value="AdoMet_MTases"/>
    <property type="match status" value="1"/>
</dbReference>
<dbReference type="HAMAP" id="MF_01007">
    <property type="entry name" value="16SrRNA_methyltr_H"/>
    <property type="match status" value="1"/>
</dbReference>
<dbReference type="SUPFAM" id="SSF81799">
    <property type="entry name" value="Putative methyltransferase TM0872, insert domain"/>
    <property type="match status" value="1"/>
</dbReference>
<feature type="binding site" evidence="6">
    <location>
        <position position="100"/>
    </location>
    <ligand>
        <name>S-adenosyl-L-methionine</name>
        <dbReference type="ChEBI" id="CHEBI:59789"/>
    </ligand>
</feature>
<feature type="region of interest" description="Disordered" evidence="7">
    <location>
        <begin position="251"/>
        <end position="272"/>
    </location>
</feature>
<feature type="binding site" evidence="6">
    <location>
        <position position="107"/>
    </location>
    <ligand>
        <name>S-adenosyl-L-methionine</name>
        <dbReference type="ChEBI" id="CHEBI:59789"/>
    </ligand>
</feature>
<evidence type="ECO:0000256" key="5">
    <source>
        <dbReference type="ARBA" id="ARBA00022691"/>
    </source>
</evidence>
<evidence type="ECO:0000256" key="3">
    <source>
        <dbReference type="ARBA" id="ARBA00022603"/>
    </source>
</evidence>
<comment type="subcellular location">
    <subcellularLocation>
        <location evidence="6">Cytoplasm</location>
    </subcellularLocation>
</comment>
<comment type="similarity">
    <text evidence="1 6">Belongs to the methyltransferase superfamily. RsmH family.</text>
</comment>
<keyword evidence="11" id="KW-1185">Reference proteome</keyword>
<dbReference type="GO" id="GO:0071424">
    <property type="term" value="F:rRNA (cytosine-N4-)-methyltransferase activity"/>
    <property type="evidence" value="ECO:0007669"/>
    <property type="project" value="UniProtKB-UniRule"/>
</dbReference>
<keyword evidence="3 6" id="KW-0489">Methyltransferase</keyword>
<dbReference type="PANTHER" id="PTHR11265">
    <property type="entry name" value="S-ADENOSYL-METHYLTRANSFERASE MRAW"/>
    <property type="match status" value="1"/>
</dbReference>
<evidence type="ECO:0000256" key="1">
    <source>
        <dbReference type="ARBA" id="ARBA00010396"/>
    </source>
</evidence>
<feature type="binding site" evidence="6">
    <location>
        <position position="52"/>
    </location>
    <ligand>
        <name>S-adenosyl-L-methionine</name>
        <dbReference type="ChEBI" id="CHEBI:59789"/>
    </ligand>
</feature>
<dbReference type="AlphaFoldDB" id="A0AAD1D932"/>
<dbReference type="Proteomes" id="UP000275727">
    <property type="component" value="Chromosome"/>
</dbReference>
<reference evidence="8 10" key="1">
    <citation type="submission" date="2018-06" db="EMBL/GenBank/DDBJ databases">
        <title>Complete Genome Sequence of the Microcystin-Degrading Bacterium Sphingosinicella microcystinivorans Strain B-9.</title>
        <authorList>
            <person name="Jin H."/>
            <person name="Nishizawa T."/>
            <person name="Guo Y."/>
            <person name="Nishizawa A."/>
            <person name="Park H."/>
            <person name="Kato H."/>
            <person name="Tsuji K."/>
            <person name="Harada K."/>
        </authorList>
    </citation>
    <scope>NUCLEOTIDE SEQUENCE [LARGE SCALE GENOMIC DNA]</scope>
    <source>
        <strain evidence="8 10">B9</strain>
    </source>
</reference>
<evidence type="ECO:0000256" key="4">
    <source>
        <dbReference type="ARBA" id="ARBA00022679"/>
    </source>
</evidence>
<dbReference type="InterPro" id="IPR029063">
    <property type="entry name" value="SAM-dependent_MTases_sf"/>
</dbReference>
<reference evidence="9 11" key="2">
    <citation type="submission" date="2018-10" db="EMBL/GenBank/DDBJ databases">
        <title>Genomic Encyclopedia of Type Strains, Phase IV (KMG-IV): sequencing the most valuable type-strain genomes for metagenomic binning, comparative biology and taxonomic classification.</title>
        <authorList>
            <person name="Goeker M."/>
        </authorList>
    </citation>
    <scope>NUCLEOTIDE SEQUENCE [LARGE SCALE GENOMIC DNA]</scope>
    <source>
        <strain evidence="9 11">DSM 19791</strain>
    </source>
</reference>
<evidence type="ECO:0000313" key="11">
    <source>
        <dbReference type="Proteomes" id="UP000276029"/>
    </source>
</evidence>
<dbReference type="PANTHER" id="PTHR11265:SF0">
    <property type="entry name" value="12S RRNA N4-METHYLCYTIDINE METHYLTRANSFERASE"/>
    <property type="match status" value="1"/>
</dbReference>
<evidence type="ECO:0000256" key="2">
    <source>
        <dbReference type="ARBA" id="ARBA00022552"/>
    </source>
</evidence>
<dbReference type="KEGG" id="smic:SmB9_35420"/>
<evidence type="ECO:0000256" key="7">
    <source>
        <dbReference type="SAM" id="MobiDB-lite"/>
    </source>
</evidence>
<keyword evidence="5 6" id="KW-0949">S-adenosyl-L-methionine</keyword>
<dbReference type="RefSeq" id="WP_121052005.1">
    <property type="nucleotide sequence ID" value="NZ_AP018711.1"/>
</dbReference>
<dbReference type="GO" id="GO:0005737">
    <property type="term" value="C:cytoplasm"/>
    <property type="evidence" value="ECO:0007669"/>
    <property type="project" value="UniProtKB-SubCell"/>
</dbReference>
<dbReference type="InterPro" id="IPR002903">
    <property type="entry name" value="RsmH"/>
</dbReference>
<dbReference type="Proteomes" id="UP000276029">
    <property type="component" value="Unassembled WGS sequence"/>
</dbReference>
<accession>A0AAD1D932</accession>
<keyword evidence="2 6" id="KW-0698">rRNA processing</keyword>
<keyword evidence="6" id="KW-0963">Cytoplasm</keyword>
<protein>
    <recommendedName>
        <fullName evidence="6">Ribosomal RNA small subunit methyltransferase H</fullName>
        <ecNumber evidence="6">2.1.1.199</ecNumber>
    </recommendedName>
    <alternativeName>
        <fullName evidence="6">16S rRNA m(4)C1402 methyltransferase</fullName>
    </alternativeName>
    <alternativeName>
        <fullName evidence="6">rRNA (cytosine-N(4)-)-methyltransferase RsmH</fullName>
    </alternativeName>
</protein>
<dbReference type="SUPFAM" id="SSF53335">
    <property type="entry name" value="S-adenosyl-L-methionine-dependent methyltransferases"/>
    <property type="match status" value="1"/>
</dbReference>
<dbReference type="EMBL" id="AP018711">
    <property type="protein sequence ID" value="BBE35884.1"/>
    <property type="molecule type" value="Genomic_DNA"/>
</dbReference>
<dbReference type="NCBIfam" id="TIGR00006">
    <property type="entry name" value="16S rRNA (cytosine(1402)-N(4))-methyltransferase RsmH"/>
    <property type="match status" value="1"/>
</dbReference>
<name>A0AAD1D932_SPHMI</name>
<proteinExistence type="inferred from homology"/>
<dbReference type="EC" id="2.1.1.199" evidence="6"/>
<feature type="binding site" evidence="6">
    <location>
        <begin position="34"/>
        <end position="36"/>
    </location>
    <ligand>
        <name>S-adenosyl-L-methionine</name>
        <dbReference type="ChEBI" id="CHEBI:59789"/>
    </ligand>
</feature>
<dbReference type="Gene3D" id="3.40.50.150">
    <property type="entry name" value="Vaccinia Virus protein VP39"/>
    <property type="match status" value="1"/>
</dbReference>
<comment type="catalytic activity">
    <reaction evidence="6">
        <text>cytidine(1402) in 16S rRNA + S-adenosyl-L-methionine = N(4)-methylcytidine(1402) in 16S rRNA + S-adenosyl-L-homocysteine + H(+)</text>
        <dbReference type="Rhea" id="RHEA:42928"/>
        <dbReference type="Rhea" id="RHEA-COMP:10286"/>
        <dbReference type="Rhea" id="RHEA-COMP:10287"/>
        <dbReference type="ChEBI" id="CHEBI:15378"/>
        <dbReference type="ChEBI" id="CHEBI:57856"/>
        <dbReference type="ChEBI" id="CHEBI:59789"/>
        <dbReference type="ChEBI" id="CHEBI:74506"/>
        <dbReference type="ChEBI" id="CHEBI:82748"/>
        <dbReference type="EC" id="2.1.1.199"/>
    </reaction>
</comment>
<gene>
    <name evidence="6 8" type="primary">rsmH</name>
    <name evidence="9" type="ORF">DFR51_2720</name>
    <name evidence="8" type="ORF">SmB9_35420</name>
</gene>
<dbReference type="PIRSF" id="PIRSF004486">
    <property type="entry name" value="MraW"/>
    <property type="match status" value="1"/>
</dbReference>